<keyword evidence="1" id="KW-0812">Transmembrane</keyword>
<keyword evidence="1" id="KW-1133">Transmembrane helix</keyword>
<evidence type="ECO:0000256" key="1">
    <source>
        <dbReference type="SAM" id="Phobius"/>
    </source>
</evidence>
<protein>
    <submittedName>
        <fullName evidence="2">Uncharacterized protein</fullName>
    </submittedName>
</protein>
<sequence>MRKVPLTILAAICLFVIGVFILNMQLWYSSSMEALGEARYAAKKWITYLMKLSRQRIQLSASLRRNAIWRANISSELKPRFGLIYER</sequence>
<proteinExistence type="predicted"/>
<name>A0A9N8CPD1_9ENTR</name>
<dbReference type="EMBL" id="CAHPQX010000012">
    <property type="protein sequence ID" value="CAB5559838.1"/>
    <property type="molecule type" value="Genomic_DNA"/>
</dbReference>
<reference evidence="2" key="1">
    <citation type="submission" date="2020-05" db="EMBL/GenBank/DDBJ databases">
        <authorList>
            <person name="Delgado-Blas J."/>
        </authorList>
    </citation>
    <scope>NUCLEOTIDE SEQUENCE</scope>
    <source>
        <strain evidence="2">BB1459</strain>
        <strain evidence="3">BB1480</strain>
    </source>
</reference>
<dbReference type="Proteomes" id="UP000837205">
    <property type="component" value="Unassembled WGS sequence"/>
</dbReference>
<feature type="transmembrane region" description="Helical" evidence="1">
    <location>
        <begin position="6"/>
        <end position="28"/>
    </location>
</feature>
<evidence type="ECO:0000313" key="5">
    <source>
        <dbReference type="Proteomes" id="UP000837205"/>
    </source>
</evidence>
<comment type="caution">
    <text evidence="2">The sequence shown here is derived from an EMBL/GenBank/DDBJ whole genome shotgun (WGS) entry which is preliminary data.</text>
</comment>
<keyword evidence="5" id="KW-1185">Reference proteome</keyword>
<dbReference type="Proteomes" id="UP000834503">
    <property type="component" value="Unassembled WGS sequence"/>
</dbReference>
<accession>A0A9N8CPD1</accession>
<organism evidence="2 4">
    <name type="scientific">Citrobacter werkmanii</name>
    <dbReference type="NCBI Taxonomy" id="67827"/>
    <lineage>
        <taxon>Bacteria</taxon>
        <taxon>Pseudomonadati</taxon>
        <taxon>Pseudomonadota</taxon>
        <taxon>Gammaproteobacteria</taxon>
        <taxon>Enterobacterales</taxon>
        <taxon>Enterobacteriaceae</taxon>
        <taxon>Citrobacter</taxon>
        <taxon>Citrobacter freundii complex</taxon>
    </lineage>
</organism>
<evidence type="ECO:0000313" key="4">
    <source>
        <dbReference type="Proteomes" id="UP000834503"/>
    </source>
</evidence>
<gene>
    <name evidence="2" type="primary">ycgG_3</name>
    <name evidence="2" type="ORF">GHA_02882</name>
    <name evidence="3" type="ORF">TML_03005</name>
</gene>
<dbReference type="AlphaFoldDB" id="A0A9N8CPD1"/>
<evidence type="ECO:0000313" key="2">
    <source>
        <dbReference type="EMBL" id="CAB5559838.1"/>
    </source>
</evidence>
<keyword evidence="1" id="KW-0472">Membrane</keyword>
<dbReference type="EMBL" id="CAIIUA010000001">
    <property type="protein sequence ID" value="CAC9211503.1"/>
    <property type="molecule type" value="Genomic_DNA"/>
</dbReference>
<evidence type="ECO:0000313" key="3">
    <source>
        <dbReference type="EMBL" id="CAC9211503.1"/>
    </source>
</evidence>